<protein>
    <submittedName>
        <fullName evidence="1">Uncharacterized protein</fullName>
    </submittedName>
</protein>
<dbReference type="PATRIC" id="fig|1115803.3.peg.2662"/>
<accession>J3F0M0</accession>
<proteinExistence type="predicted"/>
<evidence type="ECO:0000313" key="1">
    <source>
        <dbReference type="EMBL" id="EJN83382.1"/>
    </source>
</evidence>
<evidence type="ECO:0000313" key="2">
    <source>
        <dbReference type="Proteomes" id="UP000007814"/>
    </source>
</evidence>
<dbReference type="EMBL" id="ALJK01000243">
    <property type="protein sequence ID" value="EJN83382.1"/>
    <property type="molecule type" value="Genomic_DNA"/>
</dbReference>
<name>J3F0M0_ACTNH</name>
<sequence length="44" mass="4957">MSISRVATTLRVSWHTAGTVIVTRAEQVLTSDPDRFGTVEVRRR</sequence>
<gene>
    <name evidence="1" type="ORF">HMPREF1129_2953</name>
</gene>
<dbReference type="AlphaFoldDB" id="J3F0M0"/>
<reference evidence="1 2" key="1">
    <citation type="submission" date="2012-07" db="EMBL/GenBank/DDBJ databases">
        <authorList>
            <person name="Durkin A.S."/>
            <person name="McCorrison J."/>
            <person name="Torralba M."/>
            <person name="Gillis M."/>
            <person name="Methe B."/>
            <person name="Sutton G."/>
            <person name="Nelson K.E."/>
        </authorList>
    </citation>
    <scope>NUCLEOTIDE SEQUENCE [LARGE SCALE GENOMIC DNA]</scope>
    <source>
        <strain evidence="2">ATCC 12104 / DSM 43013 / CCUG 2238 / JCM 8349 / NCTC 10301 / Howell 279</strain>
    </source>
</reference>
<organism evidence="1 2">
    <name type="scientific">Actinomyces naeslundii (strain ATCC 12104 / DSM 43013 / CCUG 2238 / JCM 8349 / NCTC 10301 / Howell 279)</name>
    <dbReference type="NCBI Taxonomy" id="1115803"/>
    <lineage>
        <taxon>Bacteria</taxon>
        <taxon>Bacillati</taxon>
        <taxon>Actinomycetota</taxon>
        <taxon>Actinomycetes</taxon>
        <taxon>Actinomycetales</taxon>
        <taxon>Actinomycetaceae</taxon>
        <taxon>Actinomyces</taxon>
    </lineage>
</organism>
<comment type="caution">
    <text evidence="1">The sequence shown here is derived from an EMBL/GenBank/DDBJ whole genome shotgun (WGS) entry which is preliminary data.</text>
</comment>
<dbReference type="Proteomes" id="UP000007814">
    <property type="component" value="Unassembled WGS sequence"/>
</dbReference>